<evidence type="ECO:0000256" key="10">
    <source>
        <dbReference type="SAM" id="Coils"/>
    </source>
</evidence>
<accession>A0ABM2YGD8</accession>
<feature type="transmembrane region" description="Helical" evidence="12">
    <location>
        <begin position="701"/>
        <end position="722"/>
    </location>
</feature>
<evidence type="ECO:0000256" key="9">
    <source>
        <dbReference type="PROSITE-ProRule" id="PRU00228"/>
    </source>
</evidence>
<dbReference type="InterPro" id="IPR043145">
    <property type="entry name" value="Znf_ZZ_sf"/>
</dbReference>
<dbReference type="GeneID" id="101827983"/>
<gene>
    <name evidence="15" type="primary">Dtna</name>
</gene>
<dbReference type="Pfam" id="PF09068">
    <property type="entry name" value="EF-hand_2"/>
    <property type="match status" value="1"/>
</dbReference>
<keyword evidence="12" id="KW-0812">Transmembrane</keyword>
<evidence type="ECO:0000256" key="3">
    <source>
        <dbReference type="ARBA" id="ARBA00022490"/>
    </source>
</evidence>
<dbReference type="PROSITE" id="PS01357">
    <property type="entry name" value="ZF_ZZ_1"/>
    <property type="match status" value="1"/>
</dbReference>
<proteinExistence type="inferred from homology"/>
<evidence type="ECO:0000256" key="5">
    <source>
        <dbReference type="ARBA" id="ARBA00022771"/>
    </source>
</evidence>
<sequence length="725" mass="82189">MIEDSGKRGNTMAERRQLFAEMRAQDLDRIRLSTYRTACKLRFVQKKCNLHLVDIWNVIEALRENALNNLDPNIELNVARLEAVLSTIFYQLNKRMPTTHQIHVEQSVSLLLNFLLAAFDPEGHGKISVFAVKMALATLCGGKIMDKLRYIFSMISDSSGVMVYGRYDQFLREVLKLPTAVFEGPSFGYTEQSARSCFSQQKKVTLNGFLDTLMSDPPPQCLVWLPLLHRLANVENVFHPVECSYCHSESMMGFRYRCQQCHNYQLCQDCFWRGHAGGSHSNQHQMKEYTSWKSPAKKLTNALSKSLSCASSREPLHPMFPDQPEKPLNLAHIVDTWPPRPVTSMNDTLFSHSVPSSGSPFITRSMLESSNRLDEEHRLIARYAARLAAESSSSPTQQRSAPDISFTIDANKQQRQLIAELENKNREILQEIQRLRLEHEQASQPTPEKAQQNPTLLAELRLLRQRKDELEQRMSALQESRRELMVQLEGLMKLLKTQGAGSPRSSPSHTISRPIPMPIRSASACSTPTHTPQDSLTGVGGDVQEAFAQSSRRNLRNDLLVAADSITNTMSSLVKELNSEVASDAESTVDSEFARTQFEGLVPSPTSEKAFLAQIHARKPGYIHGGATSTMHGDIVPEDGDSYVQPEDENYENESVRQLETELQMEEYLRQKLQDEAYQLRDSPETRFKHPCPVAETKWRVLFWGFVIVGGFLSLAFQVYFWGLF</sequence>
<dbReference type="SUPFAM" id="SSF47473">
    <property type="entry name" value="EF-hand"/>
    <property type="match status" value="2"/>
</dbReference>
<feature type="compositionally biased region" description="Polar residues" evidence="11">
    <location>
        <begin position="499"/>
        <end position="511"/>
    </location>
</feature>
<dbReference type="SUPFAM" id="SSF57850">
    <property type="entry name" value="RING/U-box"/>
    <property type="match status" value="1"/>
</dbReference>
<keyword evidence="6" id="KW-0862">Zinc</keyword>
<feature type="region of interest" description="Disordered" evidence="11">
    <location>
        <begin position="498"/>
        <end position="517"/>
    </location>
</feature>
<keyword evidence="12" id="KW-1133">Transmembrane helix</keyword>
<dbReference type="PIRSF" id="PIRSF038204">
    <property type="entry name" value="Distrobrevin"/>
    <property type="match status" value="1"/>
</dbReference>
<evidence type="ECO:0000256" key="11">
    <source>
        <dbReference type="SAM" id="MobiDB-lite"/>
    </source>
</evidence>
<reference evidence="15" key="1">
    <citation type="submission" date="2025-08" db="UniProtKB">
        <authorList>
            <consortium name="RefSeq"/>
        </authorList>
    </citation>
    <scope>IDENTIFICATION</scope>
    <source>
        <tissue evidence="15">Liver</tissue>
    </source>
</reference>
<dbReference type="Proteomes" id="UP000886700">
    <property type="component" value="Unplaced"/>
</dbReference>
<dbReference type="CDD" id="cd16249">
    <property type="entry name" value="EFh_DTNA"/>
    <property type="match status" value="1"/>
</dbReference>
<evidence type="ECO:0000313" key="15">
    <source>
        <dbReference type="RefSeq" id="XP_040613855.1"/>
    </source>
</evidence>
<keyword evidence="12" id="KW-0472">Membrane</keyword>
<keyword evidence="14" id="KW-1185">Reference proteome</keyword>
<evidence type="ECO:0000256" key="7">
    <source>
        <dbReference type="ARBA" id="ARBA00023054"/>
    </source>
</evidence>
<evidence type="ECO:0000256" key="4">
    <source>
        <dbReference type="ARBA" id="ARBA00022723"/>
    </source>
</evidence>
<keyword evidence="7 10" id="KW-0175">Coiled coil</keyword>
<dbReference type="PROSITE" id="PS50135">
    <property type="entry name" value="ZF_ZZ_2"/>
    <property type="match status" value="1"/>
</dbReference>
<comment type="subcellular location">
    <subcellularLocation>
        <location evidence="1 8">Cytoplasm</location>
    </subcellularLocation>
</comment>
<dbReference type="SMART" id="SM00291">
    <property type="entry name" value="ZnF_ZZ"/>
    <property type="match status" value="1"/>
</dbReference>
<evidence type="ECO:0000256" key="2">
    <source>
        <dbReference type="ARBA" id="ARBA00009563"/>
    </source>
</evidence>
<protein>
    <recommendedName>
        <fullName evidence="8">Dystrobrevin</fullName>
    </recommendedName>
</protein>
<dbReference type="CDD" id="cd02334">
    <property type="entry name" value="ZZ_dystrophin"/>
    <property type="match status" value="1"/>
</dbReference>
<dbReference type="InterPro" id="IPR017432">
    <property type="entry name" value="Distrobrevin"/>
</dbReference>
<dbReference type="Pfam" id="PF09069">
    <property type="entry name" value="EF-hand_3"/>
    <property type="match status" value="1"/>
</dbReference>
<dbReference type="InterPro" id="IPR050774">
    <property type="entry name" value="KCMF1/Dystrophin"/>
</dbReference>
<dbReference type="InterPro" id="IPR015154">
    <property type="entry name" value="EF-hand_dom_typ2"/>
</dbReference>
<dbReference type="Pfam" id="PF00569">
    <property type="entry name" value="ZZ"/>
    <property type="match status" value="1"/>
</dbReference>
<keyword evidence="5 9" id="KW-0863">Zinc-finger</keyword>
<dbReference type="Gene3D" id="3.30.60.90">
    <property type="match status" value="1"/>
</dbReference>
<dbReference type="PANTHER" id="PTHR12268">
    <property type="entry name" value="E3 UBIQUITIN-PROTEIN LIGASE KCMF1"/>
    <property type="match status" value="1"/>
</dbReference>
<feature type="coiled-coil region" evidence="10">
    <location>
        <begin position="411"/>
        <end position="487"/>
    </location>
</feature>
<keyword evidence="3 8" id="KW-0963">Cytoplasm</keyword>
<dbReference type="InterPro" id="IPR015153">
    <property type="entry name" value="EF-hand_dom_typ1"/>
</dbReference>
<evidence type="ECO:0000313" key="14">
    <source>
        <dbReference type="Proteomes" id="UP000886700"/>
    </source>
</evidence>
<dbReference type="RefSeq" id="XP_040613855.1">
    <property type="nucleotide sequence ID" value="XM_040757921.1"/>
</dbReference>
<dbReference type="PANTHER" id="PTHR12268:SF19">
    <property type="entry name" value="DYSTROBREVIN ALPHA"/>
    <property type="match status" value="1"/>
</dbReference>
<name>A0ABM2YGD8_MESAU</name>
<evidence type="ECO:0000256" key="8">
    <source>
        <dbReference type="PIRNR" id="PIRNR038204"/>
    </source>
</evidence>
<comment type="similarity">
    <text evidence="2 8">Belongs to the dystrophin family. Dystrobrevin subfamily.</text>
</comment>
<feature type="domain" description="ZZ-type" evidence="13">
    <location>
        <begin position="238"/>
        <end position="294"/>
    </location>
</feature>
<evidence type="ECO:0000256" key="1">
    <source>
        <dbReference type="ARBA" id="ARBA00004496"/>
    </source>
</evidence>
<dbReference type="InterPro" id="IPR000433">
    <property type="entry name" value="Znf_ZZ"/>
</dbReference>
<organism evidence="14 15">
    <name type="scientific">Mesocricetus auratus</name>
    <name type="common">Golden hamster</name>
    <dbReference type="NCBI Taxonomy" id="10036"/>
    <lineage>
        <taxon>Eukaryota</taxon>
        <taxon>Metazoa</taxon>
        <taxon>Chordata</taxon>
        <taxon>Craniata</taxon>
        <taxon>Vertebrata</taxon>
        <taxon>Euteleostomi</taxon>
        <taxon>Mammalia</taxon>
        <taxon>Eutheria</taxon>
        <taxon>Euarchontoglires</taxon>
        <taxon>Glires</taxon>
        <taxon>Rodentia</taxon>
        <taxon>Myomorpha</taxon>
        <taxon>Muroidea</taxon>
        <taxon>Cricetidae</taxon>
        <taxon>Cricetinae</taxon>
        <taxon>Mesocricetus</taxon>
    </lineage>
</organism>
<evidence type="ECO:0000256" key="12">
    <source>
        <dbReference type="SAM" id="Phobius"/>
    </source>
</evidence>
<dbReference type="InterPro" id="IPR011992">
    <property type="entry name" value="EF-hand-dom_pair"/>
</dbReference>
<evidence type="ECO:0000256" key="6">
    <source>
        <dbReference type="ARBA" id="ARBA00022833"/>
    </source>
</evidence>
<keyword evidence="4" id="KW-0479">Metal-binding</keyword>
<dbReference type="Gene3D" id="1.10.238.10">
    <property type="entry name" value="EF-hand"/>
    <property type="match status" value="2"/>
</dbReference>
<evidence type="ECO:0000259" key="13">
    <source>
        <dbReference type="PROSITE" id="PS50135"/>
    </source>
</evidence>